<dbReference type="InterPro" id="IPR020894">
    <property type="entry name" value="Cadherin_CS"/>
</dbReference>
<evidence type="ECO:0000256" key="1">
    <source>
        <dbReference type="ARBA" id="ARBA00004251"/>
    </source>
</evidence>
<dbReference type="SUPFAM" id="SSF49313">
    <property type="entry name" value="Cadherin-like"/>
    <property type="match status" value="6"/>
</dbReference>
<feature type="domain" description="Cadherin" evidence="13">
    <location>
        <begin position="238"/>
        <end position="451"/>
    </location>
</feature>
<dbReference type="Proteomes" id="UP000694580">
    <property type="component" value="Chromosome 18"/>
</dbReference>
<dbReference type="InterPro" id="IPR050174">
    <property type="entry name" value="Protocadherin/Cadherin-CA"/>
</dbReference>
<evidence type="ECO:0000259" key="13">
    <source>
        <dbReference type="PROSITE" id="PS50268"/>
    </source>
</evidence>
<dbReference type="Gene3D" id="2.60.40.60">
    <property type="entry name" value="Cadherins"/>
    <property type="match status" value="7"/>
</dbReference>
<dbReference type="GO" id="GO:0005509">
    <property type="term" value="F:calcium ion binding"/>
    <property type="evidence" value="ECO:0007669"/>
    <property type="project" value="UniProtKB-UniRule"/>
</dbReference>
<keyword evidence="5" id="KW-0677">Repeat</keyword>
<keyword evidence="7" id="KW-0130">Cell adhesion</keyword>
<evidence type="ECO:0000256" key="10">
    <source>
        <dbReference type="ARBA" id="ARBA00023180"/>
    </source>
</evidence>
<evidence type="ECO:0000256" key="8">
    <source>
        <dbReference type="ARBA" id="ARBA00022989"/>
    </source>
</evidence>
<keyword evidence="8 12" id="KW-1133">Transmembrane helix</keyword>
<dbReference type="GO" id="GO:0005886">
    <property type="term" value="C:plasma membrane"/>
    <property type="evidence" value="ECO:0007669"/>
    <property type="project" value="UniProtKB-SubCell"/>
</dbReference>
<keyword evidence="10" id="KW-0325">Glycoprotein</keyword>
<keyword evidence="2" id="KW-1003">Cell membrane</keyword>
<reference evidence="14 15" key="1">
    <citation type="submission" date="2020-06" db="EMBL/GenBank/DDBJ databases">
        <authorList>
            <consortium name="Wellcome Sanger Institute Data Sharing"/>
        </authorList>
    </citation>
    <scope>NUCLEOTIDE SEQUENCE [LARGE SCALE GENOMIC DNA]</scope>
</reference>
<sequence length="845" mass="92092">MHHVLTSGLPGNMTAADVLQKVLLIAVVQQAACTGFSFTVREEMEEGIKVGTLCGVSQPPYQLLGQTYVRVDEHSGDLYTTENTIDREELCPAQQDDQCTIKLTALVGLENEILEVTFIVEDINDNAPYFQDHMIRLSVPEDTAIGTSFFLDDKAQDLDMGVNGEIGYSLVGSSGCFSVKDGEQSLVVVLLDTLDRESQDTHLMTLIATDRGSRPLSGTAMLKVTVTDVNDNCPEFDTDGPHAVEIKGDTPKGTVVAQVKAIDVDQGDNAEVSYSFSQRNSERSMALFHVSGHDGLITLAGSLLTDRPQEYVLNVLASGPLCYPVTTEVRVSVQPVTSPEPTIKIGFIAEHQNQTILLPENKHPAALALLELWDSGNVSRVLVIEGDVPFSLKAQSHSGTYLLTTSASLDFEACREYHISVAVRSAQGERLDRRRVIRVEVVDVNDNPPLFNQTRYQISVEENNAPGTVLIQLSATDRDSQKNGRVFYSLSGNAPSIFRVDRVTGHLSALDSLDREHVEFYVLTVLAQDGGSPPLKSSALVHIHVLDRNDSPPTFLTPHFIFFVVENIPRLAVVGKVGVTDADSGDNGRLEVRVLNGSGPFVMDNALRLLRCTEMLDREDHDRYDLLMLAIDCGSPALSSTARVTVFVEDVNDNQPQVIMPTSNFSCLIVSPATPEGTMVTRIYAVDKDVGINADLSYHLAGSEPPRHSPFQIDKRSGNISLVKRLVGPDHGMHHLLAVVSDGGKPVSLQTLVWVNLLVNQTKAACLLSGIPANLPRQLPRPTVPVPHASSQSCVPTPKTVLLMGLGALVCALCLLMVAVVLFVKQKHMKKSLRKRNECVPLKEK</sequence>
<dbReference type="SMART" id="SM00112">
    <property type="entry name" value="CA"/>
    <property type="match status" value="7"/>
</dbReference>
<evidence type="ECO:0000256" key="9">
    <source>
        <dbReference type="ARBA" id="ARBA00023136"/>
    </source>
</evidence>
<dbReference type="FunFam" id="2.60.40.60:FF:000016">
    <property type="entry name" value="Protocadherin 9"/>
    <property type="match status" value="1"/>
</dbReference>
<dbReference type="Ensembl" id="ENSDCDT00010047859.1">
    <property type="protein sequence ID" value="ENSDCDP00010038253.1"/>
    <property type="gene ID" value="ENSDCDG00010024771.1"/>
</dbReference>
<comment type="subcellular location">
    <subcellularLocation>
        <location evidence="1">Cell membrane</location>
        <topology evidence="1">Single-pass type I membrane protein</topology>
    </subcellularLocation>
</comment>
<dbReference type="PROSITE" id="PS00232">
    <property type="entry name" value="CADHERIN_1"/>
    <property type="match status" value="2"/>
</dbReference>
<proteinExistence type="predicted"/>
<dbReference type="CDD" id="cd11304">
    <property type="entry name" value="Cadherin_repeat"/>
    <property type="match status" value="6"/>
</dbReference>
<feature type="domain" description="Cadherin" evidence="13">
    <location>
        <begin position="670"/>
        <end position="774"/>
    </location>
</feature>
<dbReference type="InterPro" id="IPR015919">
    <property type="entry name" value="Cadherin-like_sf"/>
</dbReference>
<evidence type="ECO:0000256" key="4">
    <source>
        <dbReference type="ARBA" id="ARBA00022729"/>
    </source>
</evidence>
<dbReference type="Pfam" id="PF00028">
    <property type="entry name" value="Cadherin"/>
    <property type="match status" value="5"/>
</dbReference>
<evidence type="ECO:0000256" key="3">
    <source>
        <dbReference type="ARBA" id="ARBA00022692"/>
    </source>
</evidence>
<feature type="domain" description="Cadherin" evidence="13">
    <location>
        <begin position="556"/>
        <end position="658"/>
    </location>
</feature>
<reference evidence="14" key="3">
    <citation type="submission" date="2025-09" db="UniProtKB">
        <authorList>
            <consortium name="Ensembl"/>
        </authorList>
    </citation>
    <scope>IDENTIFICATION</scope>
</reference>
<dbReference type="GO" id="GO:0007156">
    <property type="term" value="P:homophilic cell adhesion via plasma membrane adhesion molecules"/>
    <property type="evidence" value="ECO:0007669"/>
    <property type="project" value="InterPro"/>
</dbReference>
<name>A0AAY4CYP5_9TELE</name>
<evidence type="ECO:0000256" key="2">
    <source>
        <dbReference type="ARBA" id="ARBA00022475"/>
    </source>
</evidence>
<dbReference type="GO" id="GO:0009653">
    <property type="term" value="P:anatomical structure morphogenesis"/>
    <property type="evidence" value="ECO:0007669"/>
    <property type="project" value="UniProtKB-ARBA"/>
</dbReference>
<accession>A0AAY4CYP5</accession>
<dbReference type="PROSITE" id="PS50268">
    <property type="entry name" value="CADHERIN_2"/>
    <property type="match status" value="6"/>
</dbReference>
<feature type="transmembrane region" description="Helical" evidence="12">
    <location>
        <begin position="801"/>
        <end position="824"/>
    </location>
</feature>
<feature type="domain" description="Cadherin" evidence="13">
    <location>
        <begin position="61"/>
        <end position="130"/>
    </location>
</feature>
<organism evidence="14 15">
    <name type="scientific">Denticeps clupeoides</name>
    <name type="common">denticle herring</name>
    <dbReference type="NCBI Taxonomy" id="299321"/>
    <lineage>
        <taxon>Eukaryota</taxon>
        <taxon>Metazoa</taxon>
        <taxon>Chordata</taxon>
        <taxon>Craniata</taxon>
        <taxon>Vertebrata</taxon>
        <taxon>Euteleostomi</taxon>
        <taxon>Actinopterygii</taxon>
        <taxon>Neopterygii</taxon>
        <taxon>Teleostei</taxon>
        <taxon>Clupei</taxon>
        <taxon>Clupeiformes</taxon>
        <taxon>Denticipitoidei</taxon>
        <taxon>Denticipitidae</taxon>
        <taxon>Denticeps</taxon>
    </lineage>
</organism>
<evidence type="ECO:0000256" key="12">
    <source>
        <dbReference type="SAM" id="Phobius"/>
    </source>
</evidence>
<keyword evidence="3 12" id="KW-0812">Transmembrane</keyword>
<reference evidence="14" key="2">
    <citation type="submission" date="2025-08" db="UniProtKB">
        <authorList>
            <consortium name="Ensembl"/>
        </authorList>
    </citation>
    <scope>IDENTIFICATION</scope>
</reference>
<evidence type="ECO:0000256" key="5">
    <source>
        <dbReference type="ARBA" id="ARBA00022737"/>
    </source>
</evidence>
<gene>
    <name evidence="14" type="primary">PCDH20</name>
</gene>
<keyword evidence="4" id="KW-0732">Signal</keyword>
<keyword evidence="6 11" id="KW-0106">Calcium</keyword>
<dbReference type="AlphaFoldDB" id="A0AAY4CYP5"/>
<evidence type="ECO:0000256" key="6">
    <source>
        <dbReference type="ARBA" id="ARBA00022837"/>
    </source>
</evidence>
<dbReference type="PRINTS" id="PR00205">
    <property type="entry name" value="CADHERIN"/>
</dbReference>
<dbReference type="GeneTree" id="ENSGT00940000156683"/>
<evidence type="ECO:0000313" key="14">
    <source>
        <dbReference type="Ensembl" id="ENSDCDP00010038253.1"/>
    </source>
</evidence>
<evidence type="ECO:0000313" key="15">
    <source>
        <dbReference type="Proteomes" id="UP000694580"/>
    </source>
</evidence>
<keyword evidence="15" id="KW-1185">Reference proteome</keyword>
<evidence type="ECO:0000256" key="11">
    <source>
        <dbReference type="PROSITE-ProRule" id="PRU00043"/>
    </source>
</evidence>
<dbReference type="FunFam" id="2.60.40.60:FF:000007">
    <property type="entry name" value="Protocadherin alpha 2"/>
    <property type="match status" value="1"/>
</dbReference>
<feature type="domain" description="Cadherin" evidence="13">
    <location>
        <begin position="131"/>
        <end position="236"/>
    </location>
</feature>
<protein>
    <recommendedName>
        <fullName evidence="13">Cadherin domain-containing protein</fullName>
    </recommendedName>
</protein>
<dbReference type="PANTHER" id="PTHR24028:SF347">
    <property type="entry name" value="PROTOCADHERIN FAT 1-LIKE ISOFORM X1"/>
    <property type="match status" value="1"/>
</dbReference>
<dbReference type="PANTHER" id="PTHR24028">
    <property type="entry name" value="CADHERIN-87A"/>
    <property type="match status" value="1"/>
</dbReference>
<keyword evidence="9 12" id="KW-0472">Membrane</keyword>
<feature type="domain" description="Cadherin" evidence="13">
    <location>
        <begin position="452"/>
        <end position="555"/>
    </location>
</feature>
<dbReference type="InterPro" id="IPR002126">
    <property type="entry name" value="Cadherin-like_dom"/>
</dbReference>
<evidence type="ECO:0000256" key="7">
    <source>
        <dbReference type="ARBA" id="ARBA00022889"/>
    </source>
</evidence>
<dbReference type="FunFam" id="2.60.40.60:FF:000020">
    <property type="entry name" value="Dachsous cadherin-related 1b"/>
    <property type="match status" value="1"/>
</dbReference>